<feature type="chain" id="PRO_5022879424" evidence="1">
    <location>
        <begin position="24"/>
        <end position="356"/>
    </location>
</feature>
<organism evidence="3 4">
    <name type="scientific">Nitratireductor mangrovi</name>
    <dbReference type="NCBI Taxonomy" id="2599600"/>
    <lineage>
        <taxon>Bacteria</taxon>
        <taxon>Pseudomonadati</taxon>
        <taxon>Pseudomonadota</taxon>
        <taxon>Alphaproteobacteria</taxon>
        <taxon>Hyphomicrobiales</taxon>
        <taxon>Phyllobacteriaceae</taxon>
        <taxon>Nitratireductor</taxon>
    </lineage>
</organism>
<protein>
    <submittedName>
        <fullName evidence="3">DUF4424 domain-containing protein</fullName>
    </submittedName>
</protein>
<accession>A0A5B8KUG3</accession>
<proteinExistence type="predicted"/>
<dbReference type="Gene3D" id="2.60.40.3680">
    <property type="match status" value="2"/>
</dbReference>
<gene>
    <name evidence="3" type="ORF">FQ775_02095</name>
</gene>
<dbReference type="EMBL" id="CP042301">
    <property type="protein sequence ID" value="QDY99255.1"/>
    <property type="molecule type" value="Genomic_DNA"/>
</dbReference>
<evidence type="ECO:0000313" key="4">
    <source>
        <dbReference type="Proteomes" id="UP000321389"/>
    </source>
</evidence>
<feature type="domain" description="DUF4424" evidence="2">
    <location>
        <begin position="23"/>
        <end position="330"/>
    </location>
</feature>
<dbReference type="RefSeq" id="WP_146297905.1">
    <property type="nucleotide sequence ID" value="NZ_CP042301.2"/>
</dbReference>
<dbReference type="AlphaFoldDB" id="A0A5B8KUG3"/>
<dbReference type="InterPro" id="IPR025538">
    <property type="entry name" value="DUF4424"/>
</dbReference>
<dbReference type="KEGG" id="niy:FQ775_02095"/>
<feature type="signal peptide" evidence="1">
    <location>
        <begin position="1"/>
        <end position="23"/>
    </location>
</feature>
<keyword evidence="1" id="KW-0732">Signal</keyword>
<sequence>MRTRALALFAAAILASAASPARANDSIAELGTGGLILSRSDVIELVSEDLFVSMEEVTVAYEFRNRSDSDIEAIVAFPMPELEGNPFWQPALPSAESDNFLGFEVMFDGAAVTPNLEHRAFAVGIDVTEDLVRHDVPLYPFGEAAVAALAKLPDRVAADWIERGIIVIDEFDAGQGWQRVRSPLWNLKSTYWWRSRFPAGRSVAVSHRYRPSVGGTAGVTFVQDGKLGGETHADYKARYCMDGAFERAVLKAAAASPDGYPALFEQRLSYILKTGGNWANGTIGRFRLTVDKGSPRNLVSFCGTGVRKTGPTTFVMEAQDFYPERNLDILILVGREEMRSLAPGDGAQVTRKAAKP</sequence>
<dbReference type="Proteomes" id="UP000321389">
    <property type="component" value="Chromosome"/>
</dbReference>
<evidence type="ECO:0000256" key="1">
    <source>
        <dbReference type="SAM" id="SignalP"/>
    </source>
</evidence>
<name>A0A5B8KUG3_9HYPH</name>
<reference evidence="3" key="1">
    <citation type="submission" date="2020-04" db="EMBL/GenBank/DDBJ databases">
        <title>Nitratireductor sp. nov. isolated from mangrove soil.</title>
        <authorList>
            <person name="Ye Y."/>
        </authorList>
    </citation>
    <scope>NUCLEOTIDE SEQUENCE</scope>
    <source>
        <strain evidence="3">SY7</strain>
    </source>
</reference>
<dbReference type="OrthoDB" id="7299818at2"/>
<dbReference type="Pfam" id="PF14415">
    <property type="entry name" value="DUF4424"/>
    <property type="match status" value="1"/>
</dbReference>
<evidence type="ECO:0000259" key="2">
    <source>
        <dbReference type="Pfam" id="PF14415"/>
    </source>
</evidence>
<evidence type="ECO:0000313" key="3">
    <source>
        <dbReference type="EMBL" id="QDY99255.1"/>
    </source>
</evidence>
<keyword evidence="4" id="KW-1185">Reference proteome</keyword>